<evidence type="ECO:0000313" key="5">
    <source>
        <dbReference type="Proteomes" id="UP000593568"/>
    </source>
</evidence>
<dbReference type="EMBL" id="JABEZW010000001">
    <property type="protein sequence ID" value="MBA0758512.1"/>
    <property type="molecule type" value="Genomic_DNA"/>
</dbReference>
<proteinExistence type="inferred from homology"/>
<organism evidence="4 5">
    <name type="scientific">Gossypium trilobum</name>
    <dbReference type="NCBI Taxonomy" id="34281"/>
    <lineage>
        <taxon>Eukaryota</taxon>
        <taxon>Viridiplantae</taxon>
        <taxon>Streptophyta</taxon>
        <taxon>Embryophyta</taxon>
        <taxon>Tracheophyta</taxon>
        <taxon>Spermatophyta</taxon>
        <taxon>Magnoliopsida</taxon>
        <taxon>eudicotyledons</taxon>
        <taxon>Gunneridae</taxon>
        <taxon>Pentapetalae</taxon>
        <taxon>rosids</taxon>
        <taxon>malvids</taxon>
        <taxon>Malvales</taxon>
        <taxon>Malvaceae</taxon>
        <taxon>Malvoideae</taxon>
        <taxon>Gossypium</taxon>
    </lineage>
</organism>
<evidence type="ECO:0000313" key="4">
    <source>
        <dbReference type="EMBL" id="MBA0758512.1"/>
    </source>
</evidence>
<protein>
    <submittedName>
        <fullName evidence="4">Uncharacterized protein</fullName>
    </submittedName>
</protein>
<comment type="similarity">
    <text evidence="1">Belongs to the ARG7 family.</text>
</comment>
<keyword evidence="3" id="KW-0341">Growth regulation</keyword>
<dbReference type="AlphaFoldDB" id="A0A7J9DCS6"/>
<dbReference type="InterPro" id="IPR003676">
    <property type="entry name" value="SAUR_fam"/>
</dbReference>
<dbReference type="Proteomes" id="UP000593568">
    <property type="component" value="Unassembled WGS sequence"/>
</dbReference>
<evidence type="ECO:0000256" key="2">
    <source>
        <dbReference type="ARBA" id="ARBA00022473"/>
    </source>
</evidence>
<accession>A0A7J9DCS6</accession>
<dbReference type="PANTHER" id="PTHR31929">
    <property type="entry name" value="SAUR-LIKE AUXIN-RESPONSIVE PROTEIN FAMILY-RELATED"/>
    <property type="match status" value="1"/>
</dbReference>
<evidence type="ECO:0000256" key="1">
    <source>
        <dbReference type="ARBA" id="ARBA00006974"/>
    </source>
</evidence>
<dbReference type="Pfam" id="PF02519">
    <property type="entry name" value="Auxin_inducible"/>
    <property type="match status" value="1"/>
</dbReference>
<reference evidence="4 5" key="1">
    <citation type="journal article" date="2019" name="Genome Biol. Evol.">
        <title>Insights into the evolution of the New World diploid cottons (Gossypium, subgenus Houzingenia) based on genome sequencing.</title>
        <authorList>
            <person name="Grover C.E."/>
            <person name="Arick M.A. 2nd"/>
            <person name="Thrash A."/>
            <person name="Conover J.L."/>
            <person name="Sanders W.S."/>
            <person name="Peterson D.G."/>
            <person name="Frelichowski J.E."/>
            <person name="Scheffler J.A."/>
            <person name="Scheffler B.E."/>
            <person name="Wendel J.F."/>
        </authorList>
    </citation>
    <scope>NUCLEOTIDE SEQUENCE [LARGE SCALE GENOMIC DNA]</scope>
    <source>
        <strain evidence="4">8</strain>
        <tissue evidence="4">Leaf</tissue>
    </source>
</reference>
<keyword evidence="2" id="KW-0217">Developmental protein</keyword>
<dbReference type="GO" id="GO:0009733">
    <property type="term" value="P:response to auxin"/>
    <property type="evidence" value="ECO:0007669"/>
    <property type="project" value="InterPro"/>
</dbReference>
<gene>
    <name evidence="4" type="ORF">Gotri_021498</name>
</gene>
<evidence type="ECO:0000256" key="3">
    <source>
        <dbReference type="ARBA" id="ARBA00022604"/>
    </source>
</evidence>
<keyword evidence="5" id="KW-1185">Reference proteome</keyword>
<name>A0A7J9DCS6_9ROSI</name>
<sequence>MAIRVPRIMHAKQILRHSKLFANQAASDSTVVPKGYIAVYVGESQKKRFIVPISFLNQPSFQKLLSLSLLMPKGLEQTMKVSFVWYDGQSLGTACEDMGGKVWSIHCKACCNAGHIMRLCPYHVDCSMLPQWKLTKLKFVEMAFQNRIGLVVTRATSTSYQGVLHVYFTRLCPANAN</sequence>
<comment type="caution">
    <text evidence="4">The sequence shown here is derived from an EMBL/GenBank/DDBJ whole genome shotgun (WGS) entry which is preliminary data.</text>
</comment>